<organism evidence="1 2">
    <name type="scientific">Colocasia esculenta</name>
    <name type="common">Wild taro</name>
    <name type="synonym">Arum esculentum</name>
    <dbReference type="NCBI Taxonomy" id="4460"/>
    <lineage>
        <taxon>Eukaryota</taxon>
        <taxon>Viridiplantae</taxon>
        <taxon>Streptophyta</taxon>
        <taxon>Embryophyta</taxon>
        <taxon>Tracheophyta</taxon>
        <taxon>Spermatophyta</taxon>
        <taxon>Magnoliopsida</taxon>
        <taxon>Liliopsida</taxon>
        <taxon>Araceae</taxon>
        <taxon>Aroideae</taxon>
        <taxon>Colocasieae</taxon>
        <taxon>Colocasia</taxon>
    </lineage>
</organism>
<dbReference type="EMBL" id="NMUH01003476">
    <property type="protein sequence ID" value="MQM05791.1"/>
    <property type="molecule type" value="Genomic_DNA"/>
</dbReference>
<gene>
    <name evidence="1" type="ORF">Taro_038607</name>
</gene>
<sequence length="73" mass="8991">MDVQELLYQMFMSNHRFTRPSDEARSRSVWTATARSKSKHMLYNVRKNARRVCQIPDPTLWRERTPTWMRRDY</sequence>
<comment type="caution">
    <text evidence="1">The sequence shown here is derived from an EMBL/GenBank/DDBJ whole genome shotgun (WGS) entry which is preliminary data.</text>
</comment>
<name>A0A843WJR7_COLES</name>
<keyword evidence="2" id="KW-1185">Reference proteome</keyword>
<accession>A0A843WJR7</accession>
<protein>
    <submittedName>
        <fullName evidence="1">Uncharacterized protein</fullName>
    </submittedName>
</protein>
<dbReference type="AlphaFoldDB" id="A0A843WJR7"/>
<evidence type="ECO:0000313" key="2">
    <source>
        <dbReference type="Proteomes" id="UP000652761"/>
    </source>
</evidence>
<dbReference type="OrthoDB" id="1434681at2759"/>
<dbReference type="Proteomes" id="UP000652761">
    <property type="component" value="Unassembled WGS sequence"/>
</dbReference>
<reference evidence="1" key="1">
    <citation type="submission" date="2017-07" db="EMBL/GenBank/DDBJ databases">
        <title>Taro Niue Genome Assembly and Annotation.</title>
        <authorList>
            <person name="Atibalentja N."/>
            <person name="Keating K."/>
            <person name="Fields C.J."/>
        </authorList>
    </citation>
    <scope>NUCLEOTIDE SEQUENCE</scope>
    <source>
        <strain evidence="1">Niue_2</strain>
        <tissue evidence="1">Leaf</tissue>
    </source>
</reference>
<evidence type="ECO:0000313" key="1">
    <source>
        <dbReference type="EMBL" id="MQM05791.1"/>
    </source>
</evidence>
<proteinExistence type="predicted"/>